<feature type="transmembrane region" description="Helical" evidence="1">
    <location>
        <begin position="34"/>
        <end position="52"/>
    </location>
</feature>
<evidence type="ECO:0000313" key="2">
    <source>
        <dbReference type="EMBL" id="HIF36957.1"/>
    </source>
</evidence>
<dbReference type="PANTHER" id="PTHR33269">
    <property type="entry name" value="NADH-UBIQUINONE OXIDOREDUCTASE CHAIN 6"/>
    <property type="match status" value="1"/>
</dbReference>
<dbReference type="Proteomes" id="UP000585802">
    <property type="component" value="Unassembled WGS sequence"/>
</dbReference>
<dbReference type="Pfam" id="PF00499">
    <property type="entry name" value="Oxidored_q3"/>
    <property type="match status" value="1"/>
</dbReference>
<evidence type="ECO:0000313" key="3">
    <source>
        <dbReference type="Proteomes" id="UP000585802"/>
    </source>
</evidence>
<organism evidence="2 3">
    <name type="scientific">Marine Group III euryarchaeote</name>
    <dbReference type="NCBI Taxonomy" id="2173149"/>
    <lineage>
        <taxon>Archaea</taxon>
        <taxon>Methanobacteriati</taxon>
        <taxon>Thermoplasmatota</taxon>
        <taxon>Thermoplasmata</taxon>
        <taxon>Candidatus Thermoprofundales</taxon>
    </lineage>
</organism>
<keyword evidence="1" id="KW-0472">Membrane</keyword>
<sequence length="90" mass="9735">MIFLALDLLVFWFLAGLILAAAWAVVNGNDIVHSVVWLSTVFLLTAGLFILAEAEFLAVIQVLVYVGAISVVIIFGIMLTKRTLKGGEDV</sequence>
<dbReference type="PANTHER" id="PTHR33269:SF17">
    <property type="entry name" value="NADH-UBIQUINONE OXIDOREDUCTASE CHAIN 6"/>
    <property type="match status" value="1"/>
</dbReference>
<dbReference type="InterPro" id="IPR001457">
    <property type="entry name" value="NADH_UbQ/plastoQ_OxRdtase_su6"/>
</dbReference>
<dbReference type="AlphaFoldDB" id="A0A7J4GQP7"/>
<comment type="caution">
    <text evidence="2">The sequence shown here is derived from an EMBL/GenBank/DDBJ whole genome shotgun (WGS) entry which is preliminary data.</text>
</comment>
<keyword evidence="1" id="KW-0812">Transmembrane</keyword>
<keyword evidence="1" id="KW-1133">Transmembrane helix</keyword>
<feature type="transmembrane region" description="Helical" evidence="1">
    <location>
        <begin position="59"/>
        <end position="79"/>
    </location>
</feature>
<accession>A0A7J4GQP7</accession>
<dbReference type="InterPro" id="IPR042106">
    <property type="entry name" value="Nuo/plastoQ_OxRdtase_6_NuoJ"/>
</dbReference>
<gene>
    <name evidence="2" type="ORF">EYQ70_00830</name>
</gene>
<reference evidence="3" key="1">
    <citation type="journal article" date="2019" name="bioRxiv">
        <title>Genome diversification in globally distributed novel marine Proteobacteria is linked to environmental adaptation.</title>
        <authorList>
            <person name="Zhou Z."/>
            <person name="Tran P.Q."/>
            <person name="Kieft K."/>
            <person name="Anantharaman K."/>
        </authorList>
    </citation>
    <scope>NUCLEOTIDE SEQUENCE [LARGE SCALE GENOMIC DNA]</scope>
</reference>
<dbReference type="Gene3D" id="1.20.120.1200">
    <property type="entry name" value="NADH-ubiquinone/plastoquinone oxidoreductase chain 6, subunit NuoJ"/>
    <property type="match status" value="1"/>
</dbReference>
<name>A0A7J4GQP7_9ARCH</name>
<dbReference type="EMBL" id="DUCX01000014">
    <property type="protein sequence ID" value="HIF36957.1"/>
    <property type="molecule type" value="Genomic_DNA"/>
</dbReference>
<evidence type="ECO:0008006" key="4">
    <source>
        <dbReference type="Google" id="ProtNLM"/>
    </source>
</evidence>
<protein>
    <recommendedName>
        <fullName evidence="4">NADH-quinone oxidoreductase subunit J</fullName>
    </recommendedName>
</protein>
<dbReference type="GO" id="GO:0008137">
    <property type="term" value="F:NADH dehydrogenase (ubiquinone) activity"/>
    <property type="evidence" value="ECO:0007669"/>
    <property type="project" value="InterPro"/>
</dbReference>
<proteinExistence type="predicted"/>
<evidence type="ECO:0000256" key="1">
    <source>
        <dbReference type="SAM" id="Phobius"/>
    </source>
</evidence>